<evidence type="ECO:0000313" key="2">
    <source>
        <dbReference type="Proteomes" id="UP001597213"/>
    </source>
</evidence>
<dbReference type="EMBL" id="JBHUEN010000021">
    <property type="protein sequence ID" value="MFD1881853.1"/>
    <property type="molecule type" value="Genomic_DNA"/>
</dbReference>
<evidence type="ECO:0000313" key="1">
    <source>
        <dbReference type="EMBL" id="MFD1881853.1"/>
    </source>
</evidence>
<keyword evidence="2" id="KW-1185">Reference proteome</keyword>
<comment type="caution">
    <text evidence="1">The sequence shown here is derived from an EMBL/GenBank/DDBJ whole genome shotgun (WGS) entry which is preliminary data.</text>
</comment>
<proteinExistence type="predicted"/>
<name>A0ABW4R846_9RHOB</name>
<sequence length="200" mass="22494">MADKTDPDVRPEEERTRPPVLTVRAEFPSDLYRILPEISELTQQRPRLNESGLEYLLRLRSSTTPEEAVTFTAFAALPELAVNWGYECLRAMAEHLNPQERPLMEMIASWLSQPNTALRHRIARDALWATSRAPSVFLGLGVAWSGGSVAPNDPVAPPPYRAPRAINSAVLSCLARSDLNRRPIYLARFIDLAEPLFRAY</sequence>
<dbReference type="Proteomes" id="UP001597213">
    <property type="component" value="Unassembled WGS sequence"/>
</dbReference>
<protein>
    <submittedName>
        <fullName evidence="1">DUF6931 family protein</fullName>
    </submittedName>
</protein>
<dbReference type="InterPro" id="IPR053855">
    <property type="entry name" value="DUF6931"/>
</dbReference>
<accession>A0ABW4R846</accession>
<dbReference type="Pfam" id="PF22011">
    <property type="entry name" value="DUF6931"/>
    <property type="match status" value="1"/>
</dbReference>
<gene>
    <name evidence="1" type="ORF">ACFSCT_09010</name>
</gene>
<organism evidence="1 2">
    <name type="scientific">Paracoccus pacificus</name>
    <dbReference type="NCBI Taxonomy" id="1463598"/>
    <lineage>
        <taxon>Bacteria</taxon>
        <taxon>Pseudomonadati</taxon>
        <taxon>Pseudomonadota</taxon>
        <taxon>Alphaproteobacteria</taxon>
        <taxon>Rhodobacterales</taxon>
        <taxon>Paracoccaceae</taxon>
        <taxon>Paracoccus</taxon>
    </lineage>
</organism>
<reference evidence="2" key="1">
    <citation type="journal article" date="2019" name="Int. J. Syst. Evol. Microbiol.">
        <title>The Global Catalogue of Microorganisms (GCM) 10K type strain sequencing project: providing services to taxonomists for standard genome sequencing and annotation.</title>
        <authorList>
            <consortium name="The Broad Institute Genomics Platform"/>
            <consortium name="The Broad Institute Genome Sequencing Center for Infectious Disease"/>
            <person name="Wu L."/>
            <person name="Ma J."/>
        </authorList>
    </citation>
    <scope>NUCLEOTIDE SEQUENCE [LARGE SCALE GENOMIC DNA]</scope>
    <source>
        <strain evidence="2">CCUG 56029</strain>
    </source>
</reference>
<dbReference type="RefSeq" id="WP_379142052.1">
    <property type="nucleotide sequence ID" value="NZ_JBHUEN010000021.1"/>
</dbReference>